<keyword evidence="2" id="KW-1185">Reference proteome</keyword>
<accession>A0ACC3S965</accession>
<organism evidence="1 2">
    <name type="scientific">Zalaria obscura</name>
    <dbReference type="NCBI Taxonomy" id="2024903"/>
    <lineage>
        <taxon>Eukaryota</taxon>
        <taxon>Fungi</taxon>
        <taxon>Dikarya</taxon>
        <taxon>Ascomycota</taxon>
        <taxon>Pezizomycotina</taxon>
        <taxon>Dothideomycetes</taxon>
        <taxon>Dothideomycetidae</taxon>
        <taxon>Dothideales</taxon>
        <taxon>Zalariaceae</taxon>
        <taxon>Zalaria</taxon>
    </lineage>
</organism>
<dbReference type="EMBL" id="JAMKPW020000033">
    <property type="protein sequence ID" value="KAK8202132.1"/>
    <property type="molecule type" value="Genomic_DNA"/>
</dbReference>
<sequence>MVHILETLQRLEFKFDHLSASTGSSVFTPTSGSIPENDVQPPEPQSMPDSARPSVSHNRDHLINAQVAIEAFPGELQRSYQHLTIAHKIILWPSVYFHILNSGVTAGDDLQFVLQEGTPWLIHLEMSKHAETLPCDTELRSFQIPSSRPGEVRKGFPSLSLDNVQRLTDAYFSTFNIHLPILHRDTFMTSVVAPVMKNGYADGDPAACLALLVFALGQVAIDGIYGAPIATLNNTPSGLRGGTAERPPGLDIFNEARRRIGFIQSQCSLESVQIHLLLATYYEACARHMDFWRSMVSASMACQVSESISVFALFGRYVVYVYDECGDVLHLKDTTRGQLRVAALPWPTFPLTPAPLGIRLWNLNLYHLELDLPQTGIHTLEDEVPLPYFHDAQESTGGASDERSHFQYHFLAMIALRRLITRVHSSLHDASDGSTETSEDYGGPPLPVVRELARQLESWRSLLPRALQWSDSDKFDFPNTNPTNRRPADALFAMDQGPVPINHRHNLDIVTAQLRTRFYYTRFMIYRPFVYKALHFPELMTPEDANYCALAIQSACLWPLAMAPPKNKKRLVPHLFAWTQNFLGILLILRLTTESACLQQICDERVNREDMEQSAQLMLDWLRDMRQVDGIAEWGWRILEPLYLMNNSAAS</sequence>
<protein>
    <submittedName>
        <fullName evidence="1">Uncharacterized protein</fullName>
    </submittedName>
</protein>
<comment type="caution">
    <text evidence="1">The sequence shown here is derived from an EMBL/GenBank/DDBJ whole genome shotgun (WGS) entry which is preliminary data.</text>
</comment>
<reference evidence="1" key="1">
    <citation type="submission" date="2024-02" db="EMBL/GenBank/DDBJ databases">
        <title>Metagenome Assembled Genome of Zalaria obscura JY119.</title>
        <authorList>
            <person name="Vighnesh L."/>
            <person name="Jagadeeshwari U."/>
            <person name="Venkata Ramana C."/>
            <person name="Sasikala C."/>
        </authorList>
    </citation>
    <scope>NUCLEOTIDE SEQUENCE</scope>
    <source>
        <strain evidence="1">JY119</strain>
    </source>
</reference>
<evidence type="ECO:0000313" key="1">
    <source>
        <dbReference type="EMBL" id="KAK8202132.1"/>
    </source>
</evidence>
<proteinExistence type="predicted"/>
<dbReference type="Proteomes" id="UP001320706">
    <property type="component" value="Unassembled WGS sequence"/>
</dbReference>
<gene>
    <name evidence="1" type="ORF">M8818_005658</name>
</gene>
<name>A0ACC3S965_9PEZI</name>
<evidence type="ECO:0000313" key="2">
    <source>
        <dbReference type="Proteomes" id="UP001320706"/>
    </source>
</evidence>